<dbReference type="GO" id="GO:0016747">
    <property type="term" value="F:acyltransferase activity, transferring groups other than amino-acyl groups"/>
    <property type="evidence" value="ECO:0007669"/>
    <property type="project" value="InterPro"/>
</dbReference>
<dbReference type="SUPFAM" id="SSF55729">
    <property type="entry name" value="Acyl-CoA N-acyltransferases (Nat)"/>
    <property type="match status" value="1"/>
</dbReference>
<comment type="caution">
    <text evidence="2">The sequence shown here is derived from an EMBL/GenBank/DDBJ whole genome shotgun (WGS) entry which is preliminary data.</text>
</comment>
<dbReference type="InterPro" id="IPR052523">
    <property type="entry name" value="Trichothecene_AcTrans"/>
</dbReference>
<name>A0A918JTM5_9FLAO</name>
<evidence type="ECO:0000313" key="3">
    <source>
        <dbReference type="Proteomes" id="UP000601108"/>
    </source>
</evidence>
<dbReference type="InterPro" id="IPR000182">
    <property type="entry name" value="GNAT_dom"/>
</dbReference>
<evidence type="ECO:0000259" key="1">
    <source>
        <dbReference type="PROSITE" id="PS51186"/>
    </source>
</evidence>
<dbReference type="EMBL" id="BMWS01000003">
    <property type="protein sequence ID" value="GGX07299.1"/>
    <property type="molecule type" value="Genomic_DNA"/>
</dbReference>
<reference evidence="2 3" key="1">
    <citation type="journal article" date="2014" name="Int. J. Syst. Evol. Microbiol.">
        <title>Complete genome sequence of Corynebacterium casei LMG S-19264T (=DSM 44701T), isolated from a smear-ripened cheese.</title>
        <authorList>
            <consortium name="US DOE Joint Genome Institute (JGI-PGF)"/>
            <person name="Walter F."/>
            <person name="Albersmeier A."/>
            <person name="Kalinowski J."/>
            <person name="Ruckert C."/>
        </authorList>
    </citation>
    <scope>NUCLEOTIDE SEQUENCE [LARGE SCALE GENOMIC DNA]</scope>
    <source>
        <strain evidence="2 3">KCTC 12285</strain>
    </source>
</reference>
<protein>
    <recommendedName>
        <fullName evidence="1">N-acetyltransferase domain-containing protein</fullName>
    </recommendedName>
</protein>
<keyword evidence="3" id="KW-1185">Reference proteome</keyword>
<dbReference type="PANTHER" id="PTHR42791">
    <property type="entry name" value="GNAT FAMILY ACETYLTRANSFERASE"/>
    <property type="match status" value="1"/>
</dbReference>
<evidence type="ECO:0000313" key="2">
    <source>
        <dbReference type="EMBL" id="GGX07299.1"/>
    </source>
</evidence>
<proteinExistence type="predicted"/>
<dbReference type="CDD" id="cd04301">
    <property type="entry name" value="NAT_SF"/>
    <property type="match status" value="1"/>
</dbReference>
<organism evidence="2 3">
    <name type="scientific">Aquimarina muelleri</name>
    <dbReference type="NCBI Taxonomy" id="279356"/>
    <lineage>
        <taxon>Bacteria</taxon>
        <taxon>Pseudomonadati</taxon>
        <taxon>Bacteroidota</taxon>
        <taxon>Flavobacteriia</taxon>
        <taxon>Flavobacteriales</taxon>
        <taxon>Flavobacteriaceae</taxon>
        <taxon>Aquimarina</taxon>
    </lineage>
</organism>
<dbReference type="RefSeq" id="WP_027411858.1">
    <property type="nucleotide sequence ID" value="NZ_BMWS01000003.1"/>
</dbReference>
<dbReference type="Proteomes" id="UP000601108">
    <property type="component" value="Unassembled WGS sequence"/>
</dbReference>
<dbReference type="PROSITE" id="PS51186">
    <property type="entry name" value="GNAT"/>
    <property type="match status" value="1"/>
</dbReference>
<sequence>MKIAAFKDINTIITILHSSFLTETFPNSINFVVKQDKNRSKRIRHLMQYQCKMALKFGKVFISDDQESCVLFLHPEKKKITLKTILWDINLVINCIGIKNVYKVILREKILKKNHPKIPFLHLWIMGTIPKSKGKGIGTKLLKEVLEYYGKTKPIYLETTTESNMHFYKKLGFKVFNETYALEYPLYFLLRS</sequence>
<gene>
    <name evidence="2" type="ORF">GCM10007384_06080</name>
</gene>
<dbReference type="AlphaFoldDB" id="A0A918JTM5"/>
<accession>A0A918JTM5</accession>
<feature type="domain" description="N-acetyltransferase" evidence="1">
    <location>
        <begin position="41"/>
        <end position="191"/>
    </location>
</feature>
<dbReference type="PANTHER" id="PTHR42791:SF1">
    <property type="entry name" value="N-ACETYLTRANSFERASE DOMAIN-CONTAINING PROTEIN"/>
    <property type="match status" value="1"/>
</dbReference>
<dbReference type="Pfam" id="PF13508">
    <property type="entry name" value="Acetyltransf_7"/>
    <property type="match status" value="1"/>
</dbReference>
<dbReference type="InterPro" id="IPR016181">
    <property type="entry name" value="Acyl_CoA_acyltransferase"/>
</dbReference>
<dbReference type="Gene3D" id="3.40.630.30">
    <property type="match status" value="1"/>
</dbReference>